<protein>
    <submittedName>
        <fullName evidence="2">DUF6790 family protein</fullName>
    </submittedName>
</protein>
<dbReference type="EMBL" id="JAZHYN010000013">
    <property type="protein sequence ID" value="MEF3366143.1"/>
    <property type="molecule type" value="Genomic_DNA"/>
</dbReference>
<dbReference type="RefSeq" id="WP_332081120.1">
    <property type="nucleotide sequence ID" value="NZ_JAZHYN010000013.1"/>
</dbReference>
<name>A0ABU7XHY8_9HYPH</name>
<sequence>MIMIVIALLSVLLPLIHLALSKVPRTRARIVRLLLLYALVLDVGVIGFFFGFIPHIFFADATAKSIGWPPGSPFQFEVGFHDGAWGILGFLCIWIGGAFWLATGLGWSFFLLGATYGHVVQTLKAGDYAPYNFLTIFSDGFIAFWLLLLLYLKHRWDGGEKEYQ</sequence>
<dbReference type="Pfam" id="PF20589">
    <property type="entry name" value="DUF6790"/>
    <property type="match status" value="1"/>
</dbReference>
<keyword evidence="1" id="KW-0472">Membrane</keyword>
<evidence type="ECO:0000256" key="1">
    <source>
        <dbReference type="SAM" id="Phobius"/>
    </source>
</evidence>
<evidence type="ECO:0000313" key="3">
    <source>
        <dbReference type="Proteomes" id="UP001350748"/>
    </source>
</evidence>
<accession>A0ABU7XHY8</accession>
<evidence type="ECO:0000313" key="2">
    <source>
        <dbReference type="EMBL" id="MEF3366143.1"/>
    </source>
</evidence>
<keyword evidence="3" id="KW-1185">Reference proteome</keyword>
<comment type="caution">
    <text evidence="2">The sequence shown here is derived from an EMBL/GenBank/DDBJ whole genome shotgun (WGS) entry which is preliminary data.</text>
</comment>
<keyword evidence="1" id="KW-1133">Transmembrane helix</keyword>
<reference evidence="2 3" key="1">
    <citation type="submission" date="2024-02" db="EMBL/GenBank/DDBJ databases">
        <authorList>
            <person name="Grouzdev D."/>
        </authorList>
    </citation>
    <scope>NUCLEOTIDE SEQUENCE [LARGE SCALE GENOMIC DNA]</scope>
    <source>
        <strain evidence="2 3">9N</strain>
    </source>
</reference>
<keyword evidence="1" id="KW-0812">Transmembrane</keyword>
<proteinExistence type="predicted"/>
<feature type="transmembrane region" description="Helical" evidence="1">
    <location>
        <begin position="131"/>
        <end position="152"/>
    </location>
</feature>
<organism evidence="2 3">
    <name type="scientific">Methylocystis borbori</name>
    <dbReference type="NCBI Taxonomy" id="3118750"/>
    <lineage>
        <taxon>Bacteria</taxon>
        <taxon>Pseudomonadati</taxon>
        <taxon>Pseudomonadota</taxon>
        <taxon>Alphaproteobacteria</taxon>
        <taxon>Hyphomicrobiales</taxon>
        <taxon>Methylocystaceae</taxon>
        <taxon>Methylocystis</taxon>
    </lineage>
</organism>
<dbReference type="InterPro" id="IPR046740">
    <property type="entry name" value="DUF6790"/>
</dbReference>
<feature type="transmembrane region" description="Helical" evidence="1">
    <location>
        <begin position="37"/>
        <end position="63"/>
    </location>
</feature>
<gene>
    <name evidence="2" type="ORF">V3H18_06285</name>
</gene>
<dbReference type="Proteomes" id="UP001350748">
    <property type="component" value="Unassembled WGS sequence"/>
</dbReference>
<feature type="transmembrane region" description="Helical" evidence="1">
    <location>
        <begin position="84"/>
        <end position="111"/>
    </location>
</feature>